<sequence length="131" mass="14604">MRKLQFLPLLVMFFVLQSATTVDPIDSVAELFKQGNATELTKQMAPTLDVSLLKKEETYSNTQAGIILSKFFTQNKPKSVKVLHRVNTSNAYRLGVLLLTTDKGAFRVSFTLNGTKGVLQIIDLRIEAEKA</sequence>
<evidence type="ECO:0000256" key="1">
    <source>
        <dbReference type="SAM" id="SignalP"/>
    </source>
</evidence>
<proteinExistence type="predicted"/>
<dbReference type="RefSeq" id="WP_232178150.1">
    <property type="nucleotide sequence ID" value="NZ_JAJPWV010000004.1"/>
</dbReference>
<keyword evidence="3" id="KW-1185">Reference proteome</keyword>
<dbReference type="EMBL" id="JAJPWV010000004">
    <property type="protein sequence ID" value="MCD8741641.1"/>
    <property type="molecule type" value="Genomic_DNA"/>
</dbReference>
<comment type="caution">
    <text evidence="2">The sequence shown here is derived from an EMBL/GenBank/DDBJ whole genome shotgun (WGS) entry which is preliminary data.</text>
</comment>
<accession>A0ABS8U3D3</accession>
<dbReference type="InterPro" id="IPR031977">
    <property type="entry name" value="DUF4783"/>
</dbReference>
<protein>
    <submittedName>
        <fullName evidence="2">DUF4783 domain-containing protein</fullName>
    </submittedName>
</protein>
<reference evidence="2 3" key="1">
    <citation type="submission" date="2021-12" db="EMBL/GenBank/DDBJ databases">
        <title>Mucilaginibacter roseus genome.</title>
        <authorList>
            <person name="Ferreira J.R."/>
            <person name="Newman J.D."/>
        </authorList>
    </citation>
    <scope>NUCLEOTIDE SEQUENCE [LARGE SCALE GENOMIC DNA]</scope>
    <source>
        <strain evidence="2 3">LMG 28454</strain>
    </source>
</reference>
<dbReference type="Pfam" id="PF16022">
    <property type="entry name" value="DUF4783"/>
    <property type="match status" value="1"/>
</dbReference>
<feature type="signal peptide" evidence="1">
    <location>
        <begin position="1"/>
        <end position="18"/>
    </location>
</feature>
<keyword evidence="1" id="KW-0732">Signal</keyword>
<feature type="chain" id="PRO_5046701613" evidence="1">
    <location>
        <begin position="19"/>
        <end position="131"/>
    </location>
</feature>
<dbReference type="Gene3D" id="3.10.450.50">
    <property type="match status" value="1"/>
</dbReference>
<evidence type="ECO:0000313" key="2">
    <source>
        <dbReference type="EMBL" id="MCD8741641.1"/>
    </source>
</evidence>
<organism evidence="2 3">
    <name type="scientific">Mucilaginibacter roseus</name>
    <dbReference type="NCBI Taxonomy" id="1528868"/>
    <lineage>
        <taxon>Bacteria</taxon>
        <taxon>Pseudomonadati</taxon>
        <taxon>Bacteroidota</taxon>
        <taxon>Sphingobacteriia</taxon>
        <taxon>Sphingobacteriales</taxon>
        <taxon>Sphingobacteriaceae</taxon>
        <taxon>Mucilaginibacter</taxon>
    </lineage>
</organism>
<gene>
    <name evidence="2" type="ORF">LT679_13590</name>
</gene>
<name>A0ABS8U3D3_9SPHI</name>
<evidence type="ECO:0000313" key="3">
    <source>
        <dbReference type="Proteomes" id="UP001199919"/>
    </source>
</evidence>
<dbReference type="Proteomes" id="UP001199919">
    <property type="component" value="Unassembled WGS sequence"/>
</dbReference>